<dbReference type="EMBL" id="JBGBPQ010000015">
    <property type="protein sequence ID" value="KAL1510123.1"/>
    <property type="molecule type" value="Genomic_DNA"/>
</dbReference>
<organism evidence="2 3">
    <name type="scientific">Prymnesium parvum</name>
    <name type="common">Toxic golden alga</name>
    <dbReference type="NCBI Taxonomy" id="97485"/>
    <lineage>
        <taxon>Eukaryota</taxon>
        <taxon>Haptista</taxon>
        <taxon>Haptophyta</taxon>
        <taxon>Prymnesiophyceae</taxon>
        <taxon>Prymnesiales</taxon>
        <taxon>Prymnesiaceae</taxon>
        <taxon>Prymnesium</taxon>
    </lineage>
</organism>
<dbReference type="CDD" id="cd03419">
    <property type="entry name" value="GRX_GRXh_1_2_like"/>
    <property type="match status" value="1"/>
</dbReference>
<dbReference type="PROSITE" id="PS51354">
    <property type="entry name" value="GLUTAREDOXIN_2"/>
    <property type="match status" value="1"/>
</dbReference>
<gene>
    <name evidence="2" type="ORF">AB1Y20_006455</name>
</gene>
<dbReference type="PRINTS" id="PR00160">
    <property type="entry name" value="GLUTAREDOXIN"/>
</dbReference>
<dbReference type="InterPro" id="IPR014025">
    <property type="entry name" value="Glutaredoxin_subgr"/>
</dbReference>
<evidence type="ECO:0000259" key="1">
    <source>
        <dbReference type="Pfam" id="PF00462"/>
    </source>
</evidence>
<dbReference type="Proteomes" id="UP001515480">
    <property type="component" value="Unassembled WGS sequence"/>
</dbReference>
<evidence type="ECO:0000313" key="2">
    <source>
        <dbReference type="EMBL" id="KAL1510123.1"/>
    </source>
</evidence>
<dbReference type="InterPro" id="IPR002109">
    <property type="entry name" value="Glutaredoxin"/>
</dbReference>
<dbReference type="InterPro" id="IPR036249">
    <property type="entry name" value="Thioredoxin-like_sf"/>
</dbReference>
<dbReference type="PANTHER" id="PTHR45694:SF5">
    <property type="entry name" value="GLUTAREDOXIN 2"/>
    <property type="match status" value="1"/>
</dbReference>
<sequence length="120" mass="13268">MLLLAALQPSSYGAELALETVRHSVETNVVVIFSHSQCHRSERTKAYFEDLGVPYFSLELDTRADGAELKKALSELTGSRFVPSVFVNGQHVGGSAETERAYRTGELEHWVSSERVRAQG</sequence>
<evidence type="ECO:0000313" key="3">
    <source>
        <dbReference type="Proteomes" id="UP001515480"/>
    </source>
</evidence>
<dbReference type="Gene3D" id="3.40.30.10">
    <property type="entry name" value="Glutaredoxin"/>
    <property type="match status" value="1"/>
</dbReference>
<dbReference type="PANTHER" id="PTHR45694">
    <property type="entry name" value="GLUTAREDOXIN 2"/>
    <property type="match status" value="1"/>
</dbReference>
<keyword evidence="3" id="KW-1185">Reference proteome</keyword>
<dbReference type="GO" id="GO:0005737">
    <property type="term" value="C:cytoplasm"/>
    <property type="evidence" value="ECO:0007669"/>
    <property type="project" value="TreeGrafter"/>
</dbReference>
<dbReference type="AlphaFoldDB" id="A0AB34IXI9"/>
<dbReference type="Pfam" id="PF00462">
    <property type="entry name" value="Glutaredoxin"/>
    <property type="match status" value="1"/>
</dbReference>
<name>A0AB34IXI9_PRYPA</name>
<reference evidence="2 3" key="1">
    <citation type="journal article" date="2024" name="Science">
        <title>Giant polyketide synthase enzymes in the biosynthesis of giant marine polyether toxins.</title>
        <authorList>
            <person name="Fallon T.R."/>
            <person name="Shende V.V."/>
            <person name="Wierzbicki I.H."/>
            <person name="Pendleton A.L."/>
            <person name="Watervoot N.F."/>
            <person name="Auber R.P."/>
            <person name="Gonzalez D.J."/>
            <person name="Wisecaver J.H."/>
            <person name="Moore B.S."/>
        </authorList>
    </citation>
    <scope>NUCLEOTIDE SEQUENCE [LARGE SCALE GENOMIC DNA]</scope>
    <source>
        <strain evidence="2 3">12B1</strain>
    </source>
</reference>
<dbReference type="GO" id="GO:0015038">
    <property type="term" value="F:glutathione disulfide oxidoreductase activity"/>
    <property type="evidence" value="ECO:0007669"/>
    <property type="project" value="TreeGrafter"/>
</dbReference>
<dbReference type="GO" id="GO:0034599">
    <property type="term" value="P:cellular response to oxidative stress"/>
    <property type="evidence" value="ECO:0007669"/>
    <property type="project" value="TreeGrafter"/>
</dbReference>
<protein>
    <recommendedName>
        <fullName evidence="1">Glutaredoxin domain-containing protein</fullName>
    </recommendedName>
</protein>
<feature type="domain" description="Glutaredoxin" evidence="1">
    <location>
        <begin position="30"/>
        <end position="92"/>
    </location>
</feature>
<accession>A0AB34IXI9</accession>
<proteinExistence type="predicted"/>
<dbReference type="SUPFAM" id="SSF52833">
    <property type="entry name" value="Thioredoxin-like"/>
    <property type="match status" value="1"/>
</dbReference>
<comment type="caution">
    <text evidence="2">The sequence shown here is derived from an EMBL/GenBank/DDBJ whole genome shotgun (WGS) entry which is preliminary data.</text>
</comment>